<dbReference type="SUPFAM" id="SSF103473">
    <property type="entry name" value="MFS general substrate transporter"/>
    <property type="match status" value="2"/>
</dbReference>
<dbReference type="EMBL" id="BAAANL010000005">
    <property type="protein sequence ID" value="GAA1867700.1"/>
    <property type="molecule type" value="Genomic_DNA"/>
</dbReference>
<organism evidence="7 8">
    <name type="scientific">Myceligenerans crystallogenes</name>
    <dbReference type="NCBI Taxonomy" id="316335"/>
    <lineage>
        <taxon>Bacteria</taxon>
        <taxon>Bacillati</taxon>
        <taxon>Actinomycetota</taxon>
        <taxon>Actinomycetes</taxon>
        <taxon>Micrococcales</taxon>
        <taxon>Promicromonosporaceae</taxon>
        <taxon>Myceligenerans</taxon>
    </lineage>
</organism>
<dbReference type="InterPro" id="IPR036259">
    <property type="entry name" value="MFS_trans_sf"/>
</dbReference>
<comment type="caution">
    <text evidence="7">The sequence shown here is derived from an EMBL/GenBank/DDBJ whole genome shotgun (WGS) entry which is preliminary data.</text>
</comment>
<feature type="transmembrane region" description="Helical" evidence="5">
    <location>
        <begin position="119"/>
        <end position="137"/>
    </location>
</feature>
<dbReference type="Proteomes" id="UP001501094">
    <property type="component" value="Unassembled WGS sequence"/>
</dbReference>
<dbReference type="Gene3D" id="1.20.1250.20">
    <property type="entry name" value="MFS general substrate transporter like domains"/>
    <property type="match status" value="1"/>
</dbReference>
<comment type="subcellular location">
    <subcellularLocation>
        <location evidence="1">Cell membrane</location>
        <topology evidence="1">Multi-pass membrane protein</topology>
    </subcellularLocation>
</comment>
<feature type="domain" description="Major facilitator superfamily (MFS) profile" evidence="6">
    <location>
        <begin position="21"/>
        <end position="477"/>
    </location>
</feature>
<feature type="transmembrane region" description="Helical" evidence="5">
    <location>
        <begin position="312"/>
        <end position="334"/>
    </location>
</feature>
<dbReference type="InterPro" id="IPR020846">
    <property type="entry name" value="MFS_dom"/>
</dbReference>
<dbReference type="InterPro" id="IPR011701">
    <property type="entry name" value="MFS"/>
</dbReference>
<feature type="transmembrane region" description="Helical" evidence="5">
    <location>
        <begin position="20"/>
        <end position="39"/>
    </location>
</feature>
<feature type="transmembrane region" description="Helical" evidence="5">
    <location>
        <begin position="237"/>
        <end position="259"/>
    </location>
</feature>
<evidence type="ECO:0000256" key="1">
    <source>
        <dbReference type="ARBA" id="ARBA00004651"/>
    </source>
</evidence>
<feature type="transmembrane region" description="Helical" evidence="5">
    <location>
        <begin position="346"/>
        <end position="368"/>
    </location>
</feature>
<feature type="transmembrane region" description="Helical" evidence="5">
    <location>
        <begin position="149"/>
        <end position="168"/>
    </location>
</feature>
<dbReference type="Gene3D" id="1.20.1720.10">
    <property type="entry name" value="Multidrug resistance protein D"/>
    <property type="match status" value="1"/>
</dbReference>
<dbReference type="RefSeq" id="WP_344103845.1">
    <property type="nucleotide sequence ID" value="NZ_BAAANL010000005.1"/>
</dbReference>
<feature type="transmembrane region" description="Helical" evidence="5">
    <location>
        <begin position="180"/>
        <end position="200"/>
    </location>
</feature>
<keyword evidence="2 5" id="KW-0812">Transmembrane</keyword>
<feature type="transmembrane region" description="Helical" evidence="5">
    <location>
        <begin position="90"/>
        <end position="113"/>
    </location>
</feature>
<feature type="transmembrane region" description="Helical" evidence="5">
    <location>
        <begin position="59"/>
        <end position="78"/>
    </location>
</feature>
<feature type="transmembrane region" description="Helical" evidence="5">
    <location>
        <begin position="212"/>
        <end position="231"/>
    </location>
</feature>
<evidence type="ECO:0000256" key="4">
    <source>
        <dbReference type="ARBA" id="ARBA00023136"/>
    </source>
</evidence>
<accession>A0ABN2NHC2</accession>
<evidence type="ECO:0000313" key="7">
    <source>
        <dbReference type="EMBL" id="GAA1867700.1"/>
    </source>
</evidence>
<dbReference type="PROSITE" id="PS50850">
    <property type="entry name" value="MFS"/>
    <property type="match status" value="1"/>
</dbReference>
<proteinExistence type="predicted"/>
<sequence length="482" mass="49644">MTTPSTTTPPAEAGFSRRKLMLPVILVAMFMAQFDLYVVNVALPVLEDALGADEVQLQLIVGGYAFTYAAGLLVGGRLGDLFGHGRMFRAGMLAFGIASLLCGIAPSAAWLVAFRLLQGATAAILVPQVLALITAAFPAAERPHALSRYGMVMGVGAVAGQVLGGVLLQYDLANLGWRTIFLINVPIAAVTLVLALRSLPPAGDTARTRLDLGGLGSIVLGLSLVLFPLVVGQSSGWPWWTWVLLVLAVPVLAGAVAWERRVIARGDRPILALGLFRERAFNLGLVLSIVLFGAFFSFVFCLTLVLQNGLGLTPLTAGLTFGPLGVAFAVASVGGRPYVQRYGTKAIVAGTALVAVALAGTQVLLLVLGDELTAVALVGPMIAVGFGNGLAVPAVIGQVLARIRPADAGAASGVLTTAQQFSSALGIAVVGGIFFTLLGTAEGTAGFASAFGVAVWCDLALVIVGIWLALLLGSRNAARAPR</sequence>
<feature type="transmembrane region" description="Helical" evidence="5">
    <location>
        <begin position="280"/>
        <end position="306"/>
    </location>
</feature>
<dbReference type="Pfam" id="PF07690">
    <property type="entry name" value="MFS_1"/>
    <property type="match status" value="2"/>
</dbReference>
<dbReference type="PANTHER" id="PTHR42718:SF39">
    <property type="entry name" value="ACTINORHODIN TRANSPORTER-RELATED"/>
    <property type="match status" value="1"/>
</dbReference>
<reference evidence="7 8" key="1">
    <citation type="journal article" date="2019" name="Int. J. Syst. Evol. Microbiol.">
        <title>The Global Catalogue of Microorganisms (GCM) 10K type strain sequencing project: providing services to taxonomists for standard genome sequencing and annotation.</title>
        <authorList>
            <consortium name="The Broad Institute Genomics Platform"/>
            <consortium name="The Broad Institute Genome Sequencing Center for Infectious Disease"/>
            <person name="Wu L."/>
            <person name="Ma J."/>
        </authorList>
    </citation>
    <scope>NUCLEOTIDE SEQUENCE [LARGE SCALE GENOMIC DNA]</scope>
    <source>
        <strain evidence="7 8">JCM 14326</strain>
    </source>
</reference>
<evidence type="ECO:0000256" key="3">
    <source>
        <dbReference type="ARBA" id="ARBA00022989"/>
    </source>
</evidence>
<feature type="transmembrane region" description="Helical" evidence="5">
    <location>
        <begin position="421"/>
        <end position="441"/>
    </location>
</feature>
<dbReference type="CDD" id="cd17321">
    <property type="entry name" value="MFS_MMR_MDR_like"/>
    <property type="match status" value="1"/>
</dbReference>
<evidence type="ECO:0000313" key="8">
    <source>
        <dbReference type="Proteomes" id="UP001501094"/>
    </source>
</evidence>
<name>A0ABN2NHC2_9MICO</name>
<evidence type="ECO:0000256" key="2">
    <source>
        <dbReference type="ARBA" id="ARBA00022692"/>
    </source>
</evidence>
<keyword evidence="3 5" id="KW-1133">Transmembrane helix</keyword>
<feature type="transmembrane region" description="Helical" evidence="5">
    <location>
        <begin position="447"/>
        <end position="472"/>
    </location>
</feature>
<keyword evidence="4 5" id="KW-0472">Membrane</keyword>
<keyword evidence="8" id="KW-1185">Reference proteome</keyword>
<evidence type="ECO:0000256" key="5">
    <source>
        <dbReference type="SAM" id="Phobius"/>
    </source>
</evidence>
<dbReference type="PRINTS" id="PR01036">
    <property type="entry name" value="TCRTETB"/>
</dbReference>
<feature type="transmembrane region" description="Helical" evidence="5">
    <location>
        <begin position="374"/>
        <end position="400"/>
    </location>
</feature>
<protein>
    <submittedName>
        <fullName evidence="7">MFS transporter</fullName>
    </submittedName>
</protein>
<evidence type="ECO:0000259" key="6">
    <source>
        <dbReference type="PROSITE" id="PS50850"/>
    </source>
</evidence>
<gene>
    <name evidence="7" type="ORF">GCM10009751_27590</name>
</gene>
<dbReference type="PANTHER" id="PTHR42718">
    <property type="entry name" value="MAJOR FACILITATOR SUPERFAMILY MULTIDRUG TRANSPORTER MFSC"/>
    <property type="match status" value="1"/>
</dbReference>